<dbReference type="Proteomes" id="UP000887013">
    <property type="component" value="Unassembled WGS sequence"/>
</dbReference>
<accession>A0A8X6U217</accession>
<keyword evidence="1" id="KW-0812">Transmembrane</keyword>
<comment type="caution">
    <text evidence="2">The sequence shown here is derived from an EMBL/GenBank/DDBJ whole genome shotgun (WGS) entry which is preliminary data.</text>
</comment>
<dbReference type="OrthoDB" id="10070184at2759"/>
<evidence type="ECO:0000313" key="2">
    <source>
        <dbReference type="EMBL" id="GFT67122.1"/>
    </source>
</evidence>
<keyword evidence="1" id="KW-0472">Membrane</keyword>
<gene>
    <name evidence="2" type="ORF">NPIL_407131</name>
</gene>
<dbReference type="EMBL" id="BMAW01115678">
    <property type="protein sequence ID" value="GFT67122.1"/>
    <property type="molecule type" value="Genomic_DNA"/>
</dbReference>
<organism evidence="2 3">
    <name type="scientific">Nephila pilipes</name>
    <name type="common">Giant wood spider</name>
    <name type="synonym">Nephila maculata</name>
    <dbReference type="NCBI Taxonomy" id="299642"/>
    <lineage>
        <taxon>Eukaryota</taxon>
        <taxon>Metazoa</taxon>
        <taxon>Ecdysozoa</taxon>
        <taxon>Arthropoda</taxon>
        <taxon>Chelicerata</taxon>
        <taxon>Arachnida</taxon>
        <taxon>Araneae</taxon>
        <taxon>Araneomorphae</taxon>
        <taxon>Entelegynae</taxon>
        <taxon>Araneoidea</taxon>
        <taxon>Nephilidae</taxon>
        <taxon>Nephila</taxon>
    </lineage>
</organism>
<keyword evidence="1" id="KW-1133">Transmembrane helix</keyword>
<proteinExistence type="predicted"/>
<protein>
    <submittedName>
        <fullName evidence="2">Uncharacterized protein</fullName>
    </submittedName>
</protein>
<keyword evidence="3" id="KW-1185">Reference proteome</keyword>
<evidence type="ECO:0000313" key="3">
    <source>
        <dbReference type="Proteomes" id="UP000887013"/>
    </source>
</evidence>
<name>A0A8X6U217_NEPPI</name>
<feature type="transmembrane region" description="Helical" evidence="1">
    <location>
        <begin position="21"/>
        <end position="41"/>
    </location>
</feature>
<dbReference type="AlphaFoldDB" id="A0A8X6U217"/>
<reference evidence="2" key="1">
    <citation type="submission" date="2020-08" db="EMBL/GenBank/DDBJ databases">
        <title>Multicomponent nature underlies the extraordinary mechanical properties of spider dragline silk.</title>
        <authorList>
            <person name="Kono N."/>
            <person name="Nakamura H."/>
            <person name="Mori M."/>
            <person name="Yoshida Y."/>
            <person name="Ohtoshi R."/>
            <person name="Malay A.D."/>
            <person name="Moran D.A.P."/>
            <person name="Tomita M."/>
            <person name="Numata K."/>
            <person name="Arakawa K."/>
        </authorList>
    </citation>
    <scope>NUCLEOTIDE SEQUENCE</scope>
</reference>
<sequence length="148" mass="16962">MVRPIVLLRNIAPVILMWKKNVAYIKLYIYTAVASGIIIHMKGKCVQGSFLLVGNIKLKMSEHLKVSNSNKKVMSSAEKCLAPSKNTKKLKNALIEVNPTTETITDDIIYKTDLVDDIRCKVEHRSLCYKQKPWAETWSDVEVCYQYR</sequence>
<evidence type="ECO:0000256" key="1">
    <source>
        <dbReference type="SAM" id="Phobius"/>
    </source>
</evidence>